<evidence type="ECO:0000313" key="4">
    <source>
        <dbReference type="EMBL" id="HHE54722.1"/>
    </source>
</evidence>
<dbReference type="AlphaFoldDB" id="A0A7V5H309"/>
<dbReference type="Gene3D" id="3.30.1330.200">
    <property type="match status" value="1"/>
</dbReference>
<name>A0A7V5H309_CALAY</name>
<keyword evidence="1 3" id="KW-0145">Chemotaxis</keyword>
<dbReference type="InterPro" id="IPR005659">
    <property type="entry name" value="Chemorcpt_Glu_NH3ase_CheD"/>
</dbReference>
<accession>A0A7V5H309</accession>
<comment type="function">
    <text evidence="3">Probably deamidates glutamine residues to glutamate on methyl-accepting chemotaxis receptors (MCPs), playing an important role in chemotaxis.</text>
</comment>
<dbReference type="Proteomes" id="UP000886111">
    <property type="component" value="Unassembled WGS sequence"/>
</dbReference>
<evidence type="ECO:0000256" key="2">
    <source>
        <dbReference type="ARBA" id="ARBA00022801"/>
    </source>
</evidence>
<organism evidence="4">
    <name type="scientific">Caldithrix abyssi</name>
    <dbReference type="NCBI Taxonomy" id="187145"/>
    <lineage>
        <taxon>Bacteria</taxon>
        <taxon>Pseudomonadati</taxon>
        <taxon>Calditrichota</taxon>
        <taxon>Calditrichia</taxon>
        <taxon>Calditrichales</taxon>
        <taxon>Calditrichaceae</taxon>
        <taxon>Caldithrix</taxon>
    </lineage>
</organism>
<comment type="similarity">
    <text evidence="3">Belongs to the CheD family.</text>
</comment>
<keyword evidence="2 3" id="KW-0378">Hydrolase</keyword>
<protein>
    <recommendedName>
        <fullName evidence="3">Probable chemoreceptor glutamine deamidase CheD</fullName>
        <ecNumber evidence="3">3.5.1.44</ecNumber>
    </recommendedName>
</protein>
<dbReference type="EMBL" id="DRTD01000215">
    <property type="protein sequence ID" value="HHE54722.1"/>
    <property type="molecule type" value="Genomic_DNA"/>
</dbReference>
<dbReference type="InterPro" id="IPR011324">
    <property type="entry name" value="Cytotoxic_necrot_fac-like_cat"/>
</dbReference>
<dbReference type="GO" id="GO:0050568">
    <property type="term" value="F:protein-glutamine glutaminase activity"/>
    <property type="evidence" value="ECO:0007669"/>
    <property type="project" value="UniProtKB-UniRule"/>
</dbReference>
<comment type="caution">
    <text evidence="4">The sequence shown here is derived from an EMBL/GenBank/DDBJ whole genome shotgun (WGS) entry which is preliminary data.</text>
</comment>
<dbReference type="Pfam" id="PF03975">
    <property type="entry name" value="CheD"/>
    <property type="match status" value="1"/>
</dbReference>
<reference evidence="4" key="1">
    <citation type="journal article" date="2020" name="mSystems">
        <title>Genome- and Community-Level Interaction Insights into Carbon Utilization and Element Cycling Functions of Hydrothermarchaeota in Hydrothermal Sediment.</title>
        <authorList>
            <person name="Zhou Z."/>
            <person name="Liu Y."/>
            <person name="Xu W."/>
            <person name="Pan J."/>
            <person name="Luo Z.H."/>
            <person name="Li M."/>
        </authorList>
    </citation>
    <scope>NUCLEOTIDE SEQUENCE [LARGE SCALE GENOMIC DNA]</scope>
    <source>
        <strain evidence="4">HyVt-76</strain>
    </source>
</reference>
<gene>
    <name evidence="3" type="primary">cheD</name>
    <name evidence="4" type="ORF">ENL21_02990</name>
</gene>
<evidence type="ECO:0000256" key="3">
    <source>
        <dbReference type="HAMAP-Rule" id="MF_01440"/>
    </source>
</evidence>
<dbReference type="EC" id="3.5.1.44" evidence="3"/>
<dbReference type="SUPFAM" id="SSF64438">
    <property type="entry name" value="CNF1/YfiH-like putative cysteine hydrolases"/>
    <property type="match status" value="1"/>
</dbReference>
<comment type="catalytic activity">
    <reaction evidence="3">
        <text>L-glutaminyl-[protein] + H2O = L-glutamyl-[protein] + NH4(+)</text>
        <dbReference type="Rhea" id="RHEA:16441"/>
        <dbReference type="Rhea" id="RHEA-COMP:10207"/>
        <dbReference type="Rhea" id="RHEA-COMP:10208"/>
        <dbReference type="ChEBI" id="CHEBI:15377"/>
        <dbReference type="ChEBI" id="CHEBI:28938"/>
        <dbReference type="ChEBI" id="CHEBI:29973"/>
        <dbReference type="ChEBI" id="CHEBI:30011"/>
        <dbReference type="EC" id="3.5.1.44"/>
    </reaction>
</comment>
<dbReference type="HAMAP" id="MF_01440">
    <property type="entry name" value="CheD"/>
    <property type="match status" value="1"/>
</dbReference>
<dbReference type="PANTHER" id="PTHR35147">
    <property type="entry name" value="CHEMORECEPTOR GLUTAMINE DEAMIDASE CHED-RELATED"/>
    <property type="match status" value="1"/>
</dbReference>
<evidence type="ECO:0000256" key="1">
    <source>
        <dbReference type="ARBA" id="ARBA00022500"/>
    </source>
</evidence>
<proteinExistence type="inferred from homology"/>
<dbReference type="PANTHER" id="PTHR35147:SF1">
    <property type="entry name" value="CHEMORECEPTOR GLUTAMINE DEAMIDASE CHED-RELATED"/>
    <property type="match status" value="1"/>
</dbReference>
<dbReference type="GO" id="GO:0006935">
    <property type="term" value="P:chemotaxis"/>
    <property type="evidence" value="ECO:0007669"/>
    <property type="project" value="UniProtKB-UniRule"/>
</dbReference>
<dbReference type="CDD" id="cd16352">
    <property type="entry name" value="CheD"/>
    <property type="match status" value="1"/>
</dbReference>
<sequence>MNKELICGVGDIVITNQPQAVIKTFALGSCVAVIFYSPQFKLAGMAHVALPDSNVNPQRAKQKPGYYADTAIFYLIQELKRSGIKKNSQIWIKLIGGANILDKNHKFNIGKRNILAIKKLLWQFKLGAIAEDVGKDYSRTVTLFVNDGKIMISSPGQPQKIL</sequence>
<dbReference type="InterPro" id="IPR038592">
    <property type="entry name" value="CheD-like_sf"/>
</dbReference>